<protein>
    <recommendedName>
        <fullName evidence="1">PD-(D/E)XK endonuclease-like domain-containing protein</fullName>
    </recommendedName>
</protein>
<evidence type="ECO:0000313" key="2">
    <source>
        <dbReference type="EMBL" id="KKM58618.1"/>
    </source>
</evidence>
<sequence length="285" mass="33911">MKTLLTSPNSLNLSSCMTKFMYDKIVEAAPKKKPAFLEKGDLMHIMLAEYYREKMKKPEERLPHLEMIDKAIELGRKKVIKMDLEIEESEDVVISTFNQYCLFWQTDPYTPVAIEHPVTFVLFEREDTDEEEGLRVLLQMIVDIIFENQQGHLLWTDHKTRSRNKEATPVSNQFMAYAHVSGTKRSMRNNVGFQKTVPPERKFTRDFFPYPQKVLEWWVGWTVYRAQFIDACIKSDNWPPDFTKCDEYSGCWFQDVCMQSPDERERFLNENFIKRVRLQSIYDKR</sequence>
<comment type="caution">
    <text evidence="2">The sequence shown here is derived from an EMBL/GenBank/DDBJ whole genome shotgun (WGS) entry which is preliminary data.</text>
</comment>
<dbReference type="EMBL" id="LAZR01011813">
    <property type="protein sequence ID" value="KKM58618.1"/>
    <property type="molecule type" value="Genomic_DNA"/>
</dbReference>
<dbReference type="Pfam" id="PF12705">
    <property type="entry name" value="PDDEXK_1"/>
    <property type="match status" value="1"/>
</dbReference>
<proteinExistence type="predicted"/>
<organism evidence="2">
    <name type="scientific">marine sediment metagenome</name>
    <dbReference type="NCBI Taxonomy" id="412755"/>
    <lineage>
        <taxon>unclassified sequences</taxon>
        <taxon>metagenomes</taxon>
        <taxon>ecological metagenomes</taxon>
    </lineage>
</organism>
<dbReference type="InterPro" id="IPR011604">
    <property type="entry name" value="PDDEXK-like_dom_sf"/>
</dbReference>
<dbReference type="AlphaFoldDB" id="A0A0F9L6W6"/>
<reference evidence="2" key="1">
    <citation type="journal article" date="2015" name="Nature">
        <title>Complex archaea that bridge the gap between prokaryotes and eukaryotes.</title>
        <authorList>
            <person name="Spang A."/>
            <person name="Saw J.H."/>
            <person name="Jorgensen S.L."/>
            <person name="Zaremba-Niedzwiedzka K."/>
            <person name="Martijn J."/>
            <person name="Lind A.E."/>
            <person name="van Eijk R."/>
            <person name="Schleper C."/>
            <person name="Guy L."/>
            <person name="Ettema T.J."/>
        </authorList>
    </citation>
    <scope>NUCLEOTIDE SEQUENCE</scope>
</reference>
<feature type="domain" description="PD-(D/E)XK endonuclease-like" evidence="1">
    <location>
        <begin position="13"/>
        <end position="187"/>
    </location>
</feature>
<dbReference type="InterPro" id="IPR038726">
    <property type="entry name" value="PDDEXK_AddAB-type"/>
</dbReference>
<accession>A0A0F9L6W6</accession>
<evidence type="ECO:0000259" key="1">
    <source>
        <dbReference type="Pfam" id="PF12705"/>
    </source>
</evidence>
<gene>
    <name evidence="2" type="ORF">LCGC14_1549020</name>
</gene>
<dbReference type="Gene3D" id="3.90.320.10">
    <property type="match status" value="1"/>
</dbReference>
<name>A0A0F9L6W6_9ZZZZ</name>